<dbReference type="InterPro" id="IPR006379">
    <property type="entry name" value="HAD-SF_hydro_IIB"/>
</dbReference>
<organism evidence="4 5">
    <name type="scientific">Paraferrimonas sedimenticola</name>
    <dbReference type="NCBI Taxonomy" id="375674"/>
    <lineage>
        <taxon>Bacteria</taxon>
        <taxon>Pseudomonadati</taxon>
        <taxon>Pseudomonadota</taxon>
        <taxon>Gammaproteobacteria</taxon>
        <taxon>Alteromonadales</taxon>
        <taxon>Ferrimonadaceae</taxon>
        <taxon>Paraferrimonas</taxon>
    </lineage>
</organism>
<evidence type="ECO:0000256" key="2">
    <source>
        <dbReference type="ARBA" id="ARBA00022801"/>
    </source>
</evidence>
<dbReference type="SFLD" id="SFLDG01142">
    <property type="entry name" value="C2.B.2:_Mannosyl-3-phosphoglyc"/>
    <property type="match status" value="1"/>
</dbReference>
<dbReference type="Gene3D" id="3.40.50.1000">
    <property type="entry name" value="HAD superfamily/HAD-like"/>
    <property type="match status" value="1"/>
</dbReference>
<dbReference type="SFLD" id="SFLDG01140">
    <property type="entry name" value="C2.B:_Phosphomannomutase_and_P"/>
    <property type="match status" value="1"/>
</dbReference>
<reference evidence="4" key="1">
    <citation type="journal article" date="2014" name="Int. J. Syst. Evol. Microbiol.">
        <title>Complete genome sequence of Corynebacterium casei LMG S-19264T (=DSM 44701T), isolated from a smear-ripened cheese.</title>
        <authorList>
            <consortium name="US DOE Joint Genome Institute (JGI-PGF)"/>
            <person name="Walter F."/>
            <person name="Albersmeier A."/>
            <person name="Kalinowski J."/>
            <person name="Ruckert C."/>
        </authorList>
    </citation>
    <scope>NUCLEOTIDE SEQUENCE</scope>
    <source>
        <strain evidence="4">NBRC 101628</strain>
    </source>
</reference>
<accession>A0AA37RUR6</accession>
<dbReference type="AlphaFoldDB" id="A0AA37RUR6"/>
<dbReference type="SUPFAM" id="SSF56784">
    <property type="entry name" value="HAD-like"/>
    <property type="match status" value="1"/>
</dbReference>
<dbReference type="EMBL" id="BSNC01000003">
    <property type="protein sequence ID" value="GLP95568.1"/>
    <property type="molecule type" value="Genomic_DNA"/>
</dbReference>
<dbReference type="Proteomes" id="UP001161422">
    <property type="component" value="Unassembled WGS sequence"/>
</dbReference>
<dbReference type="RefSeq" id="WP_095505565.1">
    <property type="nucleotide sequence ID" value="NZ_BSNC01000003.1"/>
</dbReference>
<protein>
    <submittedName>
        <fullName evidence="4">Mannosyl-3-phosphoglycerate phosphatase</fullName>
    </submittedName>
</protein>
<evidence type="ECO:0000256" key="3">
    <source>
        <dbReference type="ARBA" id="ARBA00022842"/>
    </source>
</evidence>
<dbReference type="InterPro" id="IPR023214">
    <property type="entry name" value="HAD_sf"/>
</dbReference>
<proteinExistence type="predicted"/>
<reference evidence="4" key="2">
    <citation type="submission" date="2023-01" db="EMBL/GenBank/DDBJ databases">
        <title>Draft genome sequence of Paraferrimonas sedimenticola strain NBRC 101628.</title>
        <authorList>
            <person name="Sun Q."/>
            <person name="Mori K."/>
        </authorList>
    </citation>
    <scope>NUCLEOTIDE SEQUENCE</scope>
    <source>
        <strain evidence="4">NBRC 101628</strain>
    </source>
</reference>
<evidence type="ECO:0000256" key="1">
    <source>
        <dbReference type="ARBA" id="ARBA00022723"/>
    </source>
</evidence>
<dbReference type="NCBIfam" id="TIGR01486">
    <property type="entry name" value="HAD-SF-IIB-MPGP"/>
    <property type="match status" value="1"/>
</dbReference>
<dbReference type="PANTHER" id="PTHR10000:SF8">
    <property type="entry name" value="HAD SUPERFAMILY HYDROLASE-LIKE, TYPE 3"/>
    <property type="match status" value="1"/>
</dbReference>
<keyword evidence="3" id="KW-0460">Magnesium</keyword>
<dbReference type="SFLD" id="SFLDS00003">
    <property type="entry name" value="Haloacid_Dehalogenase"/>
    <property type="match status" value="1"/>
</dbReference>
<dbReference type="NCBIfam" id="TIGR01484">
    <property type="entry name" value="HAD-SF-IIB"/>
    <property type="match status" value="1"/>
</dbReference>
<dbReference type="Gene3D" id="3.30.980.20">
    <property type="entry name" value="Putative mannosyl-3-phosphoglycerate phosphatase, domain 2"/>
    <property type="match status" value="1"/>
</dbReference>
<dbReference type="GO" id="GO:0051479">
    <property type="term" value="P:mannosylglycerate biosynthetic process"/>
    <property type="evidence" value="ECO:0007669"/>
    <property type="project" value="InterPro"/>
</dbReference>
<dbReference type="PANTHER" id="PTHR10000">
    <property type="entry name" value="PHOSPHOSERINE PHOSPHATASE"/>
    <property type="match status" value="1"/>
</dbReference>
<evidence type="ECO:0000313" key="5">
    <source>
        <dbReference type="Proteomes" id="UP001161422"/>
    </source>
</evidence>
<keyword evidence="5" id="KW-1185">Reference proteome</keyword>
<evidence type="ECO:0000313" key="4">
    <source>
        <dbReference type="EMBL" id="GLP95568.1"/>
    </source>
</evidence>
<dbReference type="GO" id="GO:0005829">
    <property type="term" value="C:cytosol"/>
    <property type="evidence" value="ECO:0007669"/>
    <property type="project" value="TreeGrafter"/>
</dbReference>
<gene>
    <name evidence="4" type="ORF">GCM10007895_08740</name>
</gene>
<sequence>MMTCSSLHTLIATDLDGTLLDHSNYSSDQAQPALSRCLSLGIPVIFNTSKTRIESAQIRSQLNINDPYIVENGSAIIIPKAWMARLSCDTSALLQTANEWVLPLGLSRSHIVSQLKRLKAERGFRFTGFSDMRLSELVSHTGLSAGDAELANQREYSEPLLWQDSKAALTIFKNCLEKLGLRLLKGGRFYHVLGQTDKGQALNWLKDLYQNQHGSPTTVIALGDSHNDIDMMQAADIAIWVRSPAHPVPDAGYHRLSFTTRAQGPAGWNEAITSLIGSY</sequence>
<dbReference type="Pfam" id="PF08282">
    <property type="entry name" value="Hydrolase_3"/>
    <property type="match status" value="2"/>
</dbReference>
<keyword evidence="2" id="KW-0378">Hydrolase</keyword>
<dbReference type="GO" id="GO:0050531">
    <property type="term" value="F:mannosyl-3-phosphoglycerate phosphatase activity"/>
    <property type="evidence" value="ECO:0007669"/>
    <property type="project" value="InterPro"/>
</dbReference>
<keyword evidence="1" id="KW-0479">Metal-binding</keyword>
<name>A0AA37RUR6_9GAMM</name>
<dbReference type="GO" id="GO:0000287">
    <property type="term" value="F:magnesium ion binding"/>
    <property type="evidence" value="ECO:0007669"/>
    <property type="project" value="TreeGrafter"/>
</dbReference>
<dbReference type="InterPro" id="IPR036412">
    <property type="entry name" value="HAD-like_sf"/>
</dbReference>
<comment type="caution">
    <text evidence="4">The sequence shown here is derived from an EMBL/GenBank/DDBJ whole genome shotgun (WGS) entry which is preliminary data.</text>
</comment>
<dbReference type="InterPro" id="IPR006381">
    <property type="entry name" value="HAD-SF-IIB-MPGP"/>
</dbReference>